<evidence type="ECO:0000256" key="5">
    <source>
        <dbReference type="ARBA" id="ARBA00022475"/>
    </source>
</evidence>
<feature type="transmembrane region" description="Helical" evidence="23">
    <location>
        <begin position="663"/>
        <end position="684"/>
    </location>
</feature>
<dbReference type="GO" id="GO:0004674">
    <property type="term" value="F:protein serine/threonine kinase activity"/>
    <property type="evidence" value="ECO:0007669"/>
    <property type="project" value="UniProtKB-KW"/>
</dbReference>
<feature type="binding site" evidence="22">
    <location>
        <position position="744"/>
    </location>
    <ligand>
        <name>ATP</name>
        <dbReference type="ChEBI" id="CHEBI:30616"/>
    </ligand>
</feature>
<dbReference type="SMART" id="SM00220">
    <property type="entry name" value="S_TKc"/>
    <property type="match status" value="1"/>
</dbReference>
<comment type="catalytic activity">
    <reaction evidence="20">
        <text>L-threonyl-[protein] + ATP = O-phospho-L-threonyl-[protein] + ADP + H(+)</text>
        <dbReference type="Rhea" id="RHEA:46608"/>
        <dbReference type="Rhea" id="RHEA-COMP:11060"/>
        <dbReference type="Rhea" id="RHEA-COMP:11605"/>
        <dbReference type="ChEBI" id="CHEBI:15378"/>
        <dbReference type="ChEBI" id="CHEBI:30013"/>
        <dbReference type="ChEBI" id="CHEBI:30616"/>
        <dbReference type="ChEBI" id="CHEBI:61977"/>
        <dbReference type="ChEBI" id="CHEBI:456216"/>
        <dbReference type="EC" id="2.7.11.1"/>
    </reaction>
</comment>
<dbReference type="PANTHER" id="PTHR27008">
    <property type="entry name" value="OS04G0122200 PROTEIN"/>
    <property type="match status" value="1"/>
</dbReference>
<dbReference type="FunFam" id="3.80.10.10:FF:000383">
    <property type="entry name" value="Leucine-rich repeat receptor protein kinase EMS1"/>
    <property type="match status" value="1"/>
</dbReference>
<proteinExistence type="inferred from homology"/>
<keyword evidence="26" id="KW-1185">Reference proteome</keyword>
<comment type="similarity">
    <text evidence="2">Belongs to the protein kinase superfamily. Ser/Thr protein kinase family.</text>
</comment>
<dbReference type="CDD" id="cd14066">
    <property type="entry name" value="STKc_IRAK"/>
    <property type="match status" value="1"/>
</dbReference>
<evidence type="ECO:0000256" key="8">
    <source>
        <dbReference type="ARBA" id="ARBA00022614"/>
    </source>
</evidence>
<evidence type="ECO:0000256" key="17">
    <source>
        <dbReference type="ARBA" id="ARBA00023136"/>
    </source>
</evidence>
<dbReference type="AlphaFoldDB" id="A0A2P6QDD8"/>
<dbReference type="InterPro" id="IPR017441">
    <property type="entry name" value="Protein_kinase_ATP_BS"/>
</dbReference>
<evidence type="ECO:0000256" key="4">
    <source>
        <dbReference type="ARBA" id="ARBA00012513"/>
    </source>
</evidence>
<dbReference type="Pfam" id="PF13855">
    <property type="entry name" value="LRR_8"/>
    <property type="match status" value="1"/>
</dbReference>
<keyword evidence="5" id="KW-1003">Cell membrane</keyword>
<dbReference type="InterPro" id="IPR008271">
    <property type="entry name" value="Ser/Thr_kinase_AS"/>
</dbReference>
<keyword evidence="10 23" id="KW-0812">Transmembrane</keyword>
<keyword evidence="9 25" id="KW-0808">Transferase</keyword>
<feature type="domain" description="Protein kinase" evidence="24">
    <location>
        <begin position="716"/>
        <end position="1022"/>
    </location>
</feature>
<comment type="catalytic activity">
    <reaction evidence="21">
        <text>L-seryl-[protein] + ATP = O-phospho-L-seryl-[protein] + ADP + H(+)</text>
        <dbReference type="Rhea" id="RHEA:17989"/>
        <dbReference type="Rhea" id="RHEA-COMP:9863"/>
        <dbReference type="Rhea" id="RHEA-COMP:11604"/>
        <dbReference type="ChEBI" id="CHEBI:15378"/>
        <dbReference type="ChEBI" id="CHEBI:29999"/>
        <dbReference type="ChEBI" id="CHEBI:30616"/>
        <dbReference type="ChEBI" id="CHEBI:83421"/>
        <dbReference type="ChEBI" id="CHEBI:456216"/>
        <dbReference type="EC" id="2.7.11.1"/>
    </reaction>
</comment>
<keyword evidence="16 23" id="KW-1133">Transmembrane helix</keyword>
<keyword evidence="14" id="KW-0418">Kinase</keyword>
<evidence type="ECO:0000256" key="14">
    <source>
        <dbReference type="ARBA" id="ARBA00022777"/>
    </source>
</evidence>
<dbReference type="GO" id="GO:0005524">
    <property type="term" value="F:ATP binding"/>
    <property type="evidence" value="ECO:0007669"/>
    <property type="project" value="UniProtKB-UniRule"/>
</dbReference>
<dbReference type="Gramene" id="PRQ32174">
    <property type="protein sequence ID" value="PRQ32174"/>
    <property type="gene ID" value="RchiOBHm_Chr5g0043431"/>
</dbReference>
<keyword evidence="18" id="KW-0675">Receptor</keyword>
<evidence type="ECO:0000256" key="20">
    <source>
        <dbReference type="ARBA" id="ARBA00047899"/>
    </source>
</evidence>
<keyword evidence="13 22" id="KW-0547">Nucleotide-binding</keyword>
<dbReference type="InterPro" id="IPR000719">
    <property type="entry name" value="Prot_kinase_dom"/>
</dbReference>
<evidence type="ECO:0000256" key="2">
    <source>
        <dbReference type="ARBA" id="ARBA00008684"/>
    </source>
</evidence>
<dbReference type="PANTHER" id="PTHR27008:SF596">
    <property type="entry name" value="OS02G0215500 PROTEIN"/>
    <property type="match status" value="1"/>
</dbReference>
<dbReference type="SMART" id="SM00369">
    <property type="entry name" value="LRR_TYP"/>
    <property type="match status" value="8"/>
</dbReference>
<dbReference type="FunFam" id="3.30.200.20:FF:000432">
    <property type="entry name" value="LRR receptor-like serine/threonine-protein kinase EFR"/>
    <property type="match status" value="1"/>
</dbReference>
<sequence length="1027" mass="111871">MRVLAVEVILIVCTLSNAVFICCLSSSMHLDQPFTSRLEGNETDRLALLSIKDNIHHDPNRVLSSWNNSIHFCLWHGVTCSSRHRQRVTMLDLNSQGLAGFISPHIGNLSFLRELRLHNNNFTQEIPPQIGQLRRLQVLDLENNSFTGPIPVNTSNCFNLTSLYFSGNQLVGEIPSNLGFLSKLQILVLQINNLNGEIPPSLGNISSLTILAAYDNNLVGSIPSSLGQLKMLTYFSLGDNKLSGTIPPSIHNLSAIETFSITHNQIQGSIPSHLSTAFPNLKFFHIWTNEFTGVIPLSISNATSLLSFSVGGNNLTGQVPNLQNLHNLTRFSVMYNHLGSGKQGDLSFVSKLVNATQLTRLVLAYNNFGGTLPTAICNLSTSLEMLWVHGNQLHGSIPTGLGSLVNLQSLALGDNSFTGSIPTDIGKRSTLMELYLEDNQLSGSIPSSLGNLTMLTRLYLLANNLSGSIPSSLGKCHGLLELDLSQNILNGTIPHQLLSGLLSLSIILNLSRNHFVGSLPVQIGKLRNLGELDVSENMLSGELPNSLGDCQSLEVLHLQGNYFKGLIPSSMKDLRGLRDLDLSRNNLSGHIPQFFKGFGNLENLNLSFNHLWGEVPIEGAFKNASATSVVGNTALCGGIAELRLPVCKSELSKARGLSRTIKIVMALVSGFTLLVIAMVLSFLLHRKKRKAIKLSTLGNSFLQVSYAMLLKATDGFSSTNLIGVGGFGSVYKGILDGDKVVAVKVLNMVQRGASKSFIAECEALRNIRHRNLVKIVTACSSVDFRGNDFKALVYEFMENGSLEEWLHPSTGIETVIDAPKTLSLVQRLDIAIDVASTLDYLHNHCETPIVHCDLKPSNVLLDKELTAHVSDFGLARFLSKLTDSVSRNQSSSIGIRGSVGYTAPEYGMGSEVSTYGDVYSFGILLLEMFTGKRPTDPIFSDSLNLHNFVKIALPEHVEEITDSQLEGGITTFDEARNQPITRPQKIEECLKLIFGIGIASSAESPTNRKDISDVVSELHTVRNNLLG</sequence>
<dbReference type="InterPro" id="IPR001245">
    <property type="entry name" value="Ser-Thr/Tyr_kinase_cat_dom"/>
</dbReference>
<evidence type="ECO:0000256" key="19">
    <source>
        <dbReference type="ARBA" id="ARBA00023180"/>
    </source>
</evidence>
<evidence type="ECO:0000256" key="21">
    <source>
        <dbReference type="ARBA" id="ARBA00048679"/>
    </source>
</evidence>
<dbReference type="EC" id="2.7.11.1" evidence="4"/>
<organism evidence="25 26">
    <name type="scientific">Rosa chinensis</name>
    <name type="common">China rose</name>
    <dbReference type="NCBI Taxonomy" id="74649"/>
    <lineage>
        <taxon>Eukaryota</taxon>
        <taxon>Viridiplantae</taxon>
        <taxon>Streptophyta</taxon>
        <taxon>Embryophyta</taxon>
        <taxon>Tracheophyta</taxon>
        <taxon>Spermatophyta</taxon>
        <taxon>Magnoliopsida</taxon>
        <taxon>eudicotyledons</taxon>
        <taxon>Gunneridae</taxon>
        <taxon>Pentapetalae</taxon>
        <taxon>rosids</taxon>
        <taxon>fabids</taxon>
        <taxon>Rosales</taxon>
        <taxon>Rosaceae</taxon>
        <taxon>Rosoideae</taxon>
        <taxon>Rosoideae incertae sedis</taxon>
        <taxon>Rosa</taxon>
    </lineage>
</organism>
<evidence type="ECO:0000256" key="10">
    <source>
        <dbReference type="ARBA" id="ARBA00022692"/>
    </source>
</evidence>
<evidence type="ECO:0000256" key="22">
    <source>
        <dbReference type="PROSITE-ProRule" id="PRU10141"/>
    </source>
</evidence>
<evidence type="ECO:0000256" key="16">
    <source>
        <dbReference type="ARBA" id="ARBA00022989"/>
    </source>
</evidence>
<keyword evidence="12" id="KW-0677">Repeat</keyword>
<dbReference type="FunFam" id="3.80.10.10:FF:000275">
    <property type="entry name" value="Leucine-rich repeat receptor-like protein kinase"/>
    <property type="match status" value="1"/>
</dbReference>
<evidence type="ECO:0000256" key="15">
    <source>
        <dbReference type="ARBA" id="ARBA00022840"/>
    </source>
</evidence>
<dbReference type="InterPro" id="IPR013210">
    <property type="entry name" value="LRR_N_plant-typ"/>
</dbReference>
<dbReference type="InterPro" id="IPR032675">
    <property type="entry name" value="LRR_dom_sf"/>
</dbReference>
<dbReference type="InterPro" id="IPR001611">
    <property type="entry name" value="Leu-rich_rpt"/>
</dbReference>
<comment type="subcellular location">
    <subcellularLocation>
        <location evidence="1">Cell membrane</location>
        <topology evidence="1">Single-pass type I membrane protein</topology>
    </subcellularLocation>
</comment>
<evidence type="ECO:0000256" key="9">
    <source>
        <dbReference type="ARBA" id="ARBA00022679"/>
    </source>
</evidence>
<evidence type="ECO:0000256" key="12">
    <source>
        <dbReference type="ARBA" id="ARBA00022737"/>
    </source>
</evidence>
<keyword evidence="15 22" id="KW-0067">ATP-binding</keyword>
<dbReference type="OMA" id="MRRINNT"/>
<gene>
    <name evidence="25" type="ORF">RchiOBHm_Chr5g0043431</name>
</gene>
<keyword evidence="11" id="KW-0732">Signal</keyword>
<evidence type="ECO:0000259" key="24">
    <source>
        <dbReference type="PROSITE" id="PS50011"/>
    </source>
</evidence>
<dbReference type="PROSITE" id="PS50011">
    <property type="entry name" value="PROTEIN_KINASE_DOM"/>
    <property type="match status" value="1"/>
</dbReference>
<dbReference type="FunFam" id="3.80.10.10:FF:000288">
    <property type="entry name" value="LRR receptor-like serine/threonine-protein kinase EFR"/>
    <property type="match status" value="1"/>
</dbReference>
<comment type="similarity">
    <text evidence="3">Belongs to the RLP family.</text>
</comment>
<evidence type="ECO:0000256" key="6">
    <source>
        <dbReference type="ARBA" id="ARBA00022527"/>
    </source>
</evidence>
<keyword evidence="8" id="KW-0433">Leucine-rich repeat</keyword>
<dbReference type="Gene3D" id="3.80.10.10">
    <property type="entry name" value="Ribonuclease Inhibitor"/>
    <property type="match status" value="4"/>
</dbReference>
<dbReference type="SUPFAM" id="SSF52058">
    <property type="entry name" value="L domain-like"/>
    <property type="match status" value="2"/>
</dbReference>
<dbReference type="EMBL" id="PDCK01000043">
    <property type="protein sequence ID" value="PRQ32174.1"/>
    <property type="molecule type" value="Genomic_DNA"/>
</dbReference>
<accession>A0A2P6QDD8</accession>
<evidence type="ECO:0000256" key="7">
    <source>
        <dbReference type="ARBA" id="ARBA00022553"/>
    </source>
</evidence>
<evidence type="ECO:0000256" key="11">
    <source>
        <dbReference type="ARBA" id="ARBA00022729"/>
    </source>
</evidence>
<reference evidence="25 26" key="1">
    <citation type="journal article" date="2018" name="Nat. Genet.">
        <title>The Rosa genome provides new insights in the design of modern roses.</title>
        <authorList>
            <person name="Bendahmane M."/>
        </authorList>
    </citation>
    <scope>NUCLEOTIDE SEQUENCE [LARGE SCALE GENOMIC DNA]</scope>
    <source>
        <strain evidence="26">cv. Old Blush</strain>
    </source>
</reference>
<keyword evidence="6" id="KW-0723">Serine/threonine-protein kinase</keyword>
<dbReference type="PROSITE" id="PS00108">
    <property type="entry name" value="PROTEIN_KINASE_ST"/>
    <property type="match status" value="1"/>
</dbReference>
<dbReference type="FunFam" id="1.10.510.10:FF:000358">
    <property type="entry name" value="Putative leucine-rich repeat receptor-like serine/threonine-protein kinase"/>
    <property type="match status" value="1"/>
</dbReference>
<protein>
    <recommendedName>
        <fullName evidence="4">non-specific serine/threonine protein kinase</fullName>
        <ecNumber evidence="4">2.7.11.1</ecNumber>
    </recommendedName>
</protein>
<keyword evidence="7" id="KW-0597">Phosphoprotein</keyword>
<evidence type="ECO:0000256" key="1">
    <source>
        <dbReference type="ARBA" id="ARBA00004251"/>
    </source>
</evidence>
<dbReference type="Pfam" id="PF07714">
    <property type="entry name" value="PK_Tyr_Ser-Thr"/>
    <property type="match status" value="1"/>
</dbReference>
<dbReference type="Gene3D" id="1.10.510.10">
    <property type="entry name" value="Transferase(Phosphotransferase) domain 1"/>
    <property type="match status" value="1"/>
</dbReference>
<evidence type="ECO:0000256" key="3">
    <source>
        <dbReference type="ARBA" id="ARBA00009592"/>
    </source>
</evidence>
<dbReference type="GO" id="GO:0005886">
    <property type="term" value="C:plasma membrane"/>
    <property type="evidence" value="ECO:0007669"/>
    <property type="project" value="UniProtKB-SubCell"/>
</dbReference>
<evidence type="ECO:0000256" key="23">
    <source>
        <dbReference type="SAM" id="Phobius"/>
    </source>
</evidence>
<evidence type="ECO:0000313" key="26">
    <source>
        <dbReference type="Proteomes" id="UP000238479"/>
    </source>
</evidence>
<comment type="caution">
    <text evidence="25">The sequence shown here is derived from an EMBL/GenBank/DDBJ whole genome shotgun (WGS) entry which is preliminary data.</text>
</comment>
<dbReference type="InterPro" id="IPR011009">
    <property type="entry name" value="Kinase-like_dom_sf"/>
</dbReference>
<dbReference type="SUPFAM" id="SSF56112">
    <property type="entry name" value="Protein kinase-like (PK-like)"/>
    <property type="match status" value="1"/>
</dbReference>
<dbReference type="Gene3D" id="3.30.200.20">
    <property type="entry name" value="Phosphorylase Kinase, domain 1"/>
    <property type="match status" value="1"/>
</dbReference>
<name>A0A2P6QDD8_ROSCH</name>
<dbReference type="Proteomes" id="UP000238479">
    <property type="component" value="Chromosome 5"/>
</dbReference>
<evidence type="ECO:0000256" key="18">
    <source>
        <dbReference type="ARBA" id="ARBA00023170"/>
    </source>
</evidence>
<dbReference type="Pfam" id="PF00560">
    <property type="entry name" value="LRR_1"/>
    <property type="match status" value="8"/>
</dbReference>
<dbReference type="InterPro" id="IPR051809">
    <property type="entry name" value="Plant_receptor-like_S/T_kinase"/>
</dbReference>
<evidence type="ECO:0000313" key="25">
    <source>
        <dbReference type="EMBL" id="PRQ32174.1"/>
    </source>
</evidence>
<dbReference type="InterPro" id="IPR003591">
    <property type="entry name" value="Leu-rich_rpt_typical-subtyp"/>
</dbReference>
<keyword evidence="19" id="KW-0325">Glycoprotein</keyword>
<keyword evidence="17 23" id="KW-0472">Membrane</keyword>
<dbReference type="PROSITE" id="PS00107">
    <property type="entry name" value="PROTEIN_KINASE_ATP"/>
    <property type="match status" value="1"/>
</dbReference>
<dbReference type="Pfam" id="PF08263">
    <property type="entry name" value="LRRNT_2"/>
    <property type="match status" value="1"/>
</dbReference>
<evidence type="ECO:0000256" key="13">
    <source>
        <dbReference type="ARBA" id="ARBA00022741"/>
    </source>
</evidence>